<dbReference type="PRINTS" id="PR01050">
    <property type="entry name" value="PYRUVTKNASE"/>
</dbReference>
<keyword evidence="17" id="KW-1185">Reference proteome</keyword>
<dbReference type="STRING" id="206665.SAMN04488516_103197"/>
<dbReference type="InterPro" id="IPR040442">
    <property type="entry name" value="Pyrv_kinase-like_dom_sf"/>
</dbReference>
<dbReference type="GO" id="GO:0016301">
    <property type="term" value="F:kinase activity"/>
    <property type="evidence" value="ECO:0007669"/>
    <property type="project" value="UniProtKB-KW"/>
</dbReference>
<dbReference type="GO" id="GO:0005524">
    <property type="term" value="F:ATP binding"/>
    <property type="evidence" value="ECO:0007669"/>
    <property type="project" value="UniProtKB-KW"/>
</dbReference>
<keyword evidence="6" id="KW-0547">Nucleotide-binding</keyword>
<dbReference type="InterPro" id="IPR036918">
    <property type="entry name" value="Pyrv_Knase_C_sf"/>
</dbReference>
<sequence length="467" mass="51710">MRTKIIATLGPASNNVEVLKQFLAQGVRIFRLNFSHGSAKDFAPLVQKIRTLEEDLKEPITLLQDLCGPKIRIGKLKKSPLTIHKNSFYFLGKGEETSENFIPFEDKSLLEHLKPNDIVKISDGGLSFEVKTNSPTELILEAKDSGIISSGKGITFPGKKLKLSAITEKDKQDLIEGLELGLDAIALSFVQGPEDIAKAKAICDKKLGRCVPIIAKLERQAALDRLEDIVSIADGIMVARGDLGLECPLPQLPFIQKKIIRLCRKMGKPVIVATQMLLSMVNNPMPTRAETTDVANAILDSTDCVMLSEETAIGKYPVECITYLKQIAEEAEKNIFKIRKQIDLPANGHSEMFIAHAACILADKLQAKALLAHTNSGTTARLLSSFRPKEYIYGLCPNPTVSKYMNFFWGVIPTIIDENPKDHLQRVELYVENSSLFKSQDVLVITAGHPKKNEEHAPTNLIKVYIK</sequence>
<keyword evidence="10 13" id="KW-0324">Glycolysis</keyword>
<protein>
    <recommendedName>
        <fullName evidence="3 12">Pyruvate kinase</fullName>
        <ecNumber evidence="3 12">2.7.1.40</ecNumber>
    </recommendedName>
</protein>
<dbReference type="RefSeq" id="WP_092064520.1">
    <property type="nucleotide sequence ID" value="NZ_FNIN01000003.1"/>
</dbReference>
<keyword evidence="8" id="KW-0067">ATP-binding</keyword>
<evidence type="ECO:0000256" key="7">
    <source>
        <dbReference type="ARBA" id="ARBA00022777"/>
    </source>
</evidence>
<evidence type="ECO:0000313" key="17">
    <source>
        <dbReference type="Proteomes" id="UP000199602"/>
    </source>
</evidence>
<dbReference type="PANTHER" id="PTHR11817">
    <property type="entry name" value="PYRUVATE KINASE"/>
    <property type="match status" value="1"/>
</dbReference>
<evidence type="ECO:0000259" key="14">
    <source>
        <dbReference type="Pfam" id="PF00224"/>
    </source>
</evidence>
<evidence type="ECO:0000256" key="5">
    <source>
        <dbReference type="ARBA" id="ARBA00022723"/>
    </source>
</evidence>
<dbReference type="OrthoDB" id="9812123at2"/>
<comment type="similarity">
    <text evidence="2 13">Belongs to the pyruvate kinase family.</text>
</comment>
<name>A0A1H0CUS5_9BACT</name>
<dbReference type="EC" id="2.7.1.40" evidence="3 12"/>
<evidence type="ECO:0000256" key="3">
    <source>
        <dbReference type="ARBA" id="ARBA00012142"/>
    </source>
</evidence>
<dbReference type="GO" id="GO:0004743">
    <property type="term" value="F:pyruvate kinase activity"/>
    <property type="evidence" value="ECO:0007669"/>
    <property type="project" value="UniProtKB-UniRule"/>
</dbReference>
<dbReference type="GO" id="GO:0030955">
    <property type="term" value="F:potassium ion binding"/>
    <property type="evidence" value="ECO:0007669"/>
    <property type="project" value="UniProtKB-UniRule"/>
</dbReference>
<accession>A0A1H0CUS5</accession>
<dbReference type="SUPFAM" id="SSF52935">
    <property type="entry name" value="PK C-terminal domain-like"/>
    <property type="match status" value="1"/>
</dbReference>
<gene>
    <name evidence="16" type="ORF">SAMN04488516_103197</name>
</gene>
<organism evidence="16 17">
    <name type="scientific">Desulfonauticus submarinus</name>
    <dbReference type="NCBI Taxonomy" id="206665"/>
    <lineage>
        <taxon>Bacteria</taxon>
        <taxon>Pseudomonadati</taxon>
        <taxon>Thermodesulfobacteriota</taxon>
        <taxon>Desulfovibrionia</taxon>
        <taxon>Desulfovibrionales</taxon>
        <taxon>Desulfonauticaceae</taxon>
        <taxon>Desulfonauticus</taxon>
    </lineage>
</organism>
<dbReference type="Pfam" id="PF00224">
    <property type="entry name" value="PK"/>
    <property type="match status" value="1"/>
</dbReference>
<keyword evidence="11 16" id="KW-0670">Pyruvate</keyword>
<dbReference type="AlphaFoldDB" id="A0A1H0CUS5"/>
<comment type="catalytic activity">
    <reaction evidence="13">
        <text>pyruvate + ATP = phosphoenolpyruvate + ADP + H(+)</text>
        <dbReference type="Rhea" id="RHEA:18157"/>
        <dbReference type="ChEBI" id="CHEBI:15361"/>
        <dbReference type="ChEBI" id="CHEBI:15378"/>
        <dbReference type="ChEBI" id="CHEBI:30616"/>
        <dbReference type="ChEBI" id="CHEBI:58702"/>
        <dbReference type="ChEBI" id="CHEBI:456216"/>
        <dbReference type="EC" id="2.7.1.40"/>
    </reaction>
</comment>
<dbReference type="InterPro" id="IPR015813">
    <property type="entry name" value="Pyrv/PenolPyrv_kinase-like_dom"/>
</dbReference>
<evidence type="ECO:0000256" key="4">
    <source>
        <dbReference type="ARBA" id="ARBA00022679"/>
    </source>
</evidence>
<evidence type="ECO:0000256" key="2">
    <source>
        <dbReference type="ARBA" id="ARBA00008663"/>
    </source>
</evidence>
<dbReference type="EMBL" id="FNIN01000003">
    <property type="protein sequence ID" value="SDN61604.1"/>
    <property type="molecule type" value="Genomic_DNA"/>
</dbReference>
<dbReference type="InterPro" id="IPR015795">
    <property type="entry name" value="Pyrv_Knase_C"/>
</dbReference>
<dbReference type="InterPro" id="IPR015806">
    <property type="entry name" value="Pyrv_Knase_insert_dom_sf"/>
</dbReference>
<feature type="domain" description="Pyruvate kinase barrel" evidence="14">
    <location>
        <begin position="2"/>
        <end position="321"/>
    </location>
</feature>
<evidence type="ECO:0000256" key="8">
    <source>
        <dbReference type="ARBA" id="ARBA00022840"/>
    </source>
</evidence>
<dbReference type="InterPro" id="IPR011037">
    <property type="entry name" value="Pyrv_Knase-like_insert_dom_sf"/>
</dbReference>
<dbReference type="Pfam" id="PF02887">
    <property type="entry name" value="PK_C"/>
    <property type="match status" value="1"/>
</dbReference>
<dbReference type="SUPFAM" id="SSF51621">
    <property type="entry name" value="Phosphoenolpyruvate/pyruvate domain"/>
    <property type="match status" value="1"/>
</dbReference>
<feature type="domain" description="Pyruvate kinase C-terminal" evidence="15">
    <location>
        <begin position="354"/>
        <end position="464"/>
    </location>
</feature>
<dbReference type="Proteomes" id="UP000199602">
    <property type="component" value="Unassembled WGS sequence"/>
</dbReference>
<dbReference type="InterPro" id="IPR001697">
    <property type="entry name" value="Pyr_Knase"/>
</dbReference>
<evidence type="ECO:0000256" key="10">
    <source>
        <dbReference type="ARBA" id="ARBA00023152"/>
    </source>
</evidence>
<evidence type="ECO:0000256" key="13">
    <source>
        <dbReference type="RuleBase" id="RU000504"/>
    </source>
</evidence>
<evidence type="ECO:0000313" key="16">
    <source>
        <dbReference type="EMBL" id="SDN61604.1"/>
    </source>
</evidence>
<keyword evidence="5" id="KW-0479">Metal-binding</keyword>
<comment type="pathway">
    <text evidence="1 13">Carbohydrate degradation; glycolysis; pyruvate from D-glyceraldehyde 3-phosphate: step 5/5.</text>
</comment>
<evidence type="ECO:0000256" key="12">
    <source>
        <dbReference type="NCBIfam" id="TIGR01064"/>
    </source>
</evidence>
<reference evidence="16 17" key="1">
    <citation type="submission" date="2016-10" db="EMBL/GenBank/DDBJ databases">
        <authorList>
            <person name="de Groot N.N."/>
        </authorList>
    </citation>
    <scope>NUCLEOTIDE SEQUENCE [LARGE SCALE GENOMIC DNA]</scope>
    <source>
        <strain evidence="16 17">DSM 15269</strain>
    </source>
</reference>
<dbReference type="NCBIfam" id="TIGR01064">
    <property type="entry name" value="pyruv_kin"/>
    <property type="match status" value="1"/>
</dbReference>
<evidence type="ECO:0000256" key="11">
    <source>
        <dbReference type="ARBA" id="ARBA00023317"/>
    </source>
</evidence>
<dbReference type="Gene3D" id="3.20.20.60">
    <property type="entry name" value="Phosphoenolpyruvate-binding domains"/>
    <property type="match status" value="1"/>
</dbReference>
<keyword evidence="4 13" id="KW-0808">Transferase</keyword>
<keyword evidence="9 13" id="KW-0460">Magnesium</keyword>
<dbReference type="Gene3D" id="2.40.33.10">
    <property type="entry name" value="PK beta-barrel domain-like"/>
    <property type="match status" value="1"/>
</dbReference>
<dbReference type="UniPathway" id="UPA00109">
    <property type="reaction ID" value="UER00188"/>
</dbReference>
<dbReference type="GO" id="GO:0000287">
    <property type="term" value="F:magnesium ion binding"/>
    <property type="evidence" value="ECO:0007669"/>
    <property type="project" value="UniProtKB-UniRule"/>
</dbReference>
<dbReference type="InterPro" id="IPR015793">
    <property type="entry name" value="Pyrv_Knase_brl"/>
</dbReference>
<dbReference type="Gene3D" id="3.40.1380.20">
    <property type="entry name" value="Pyruvate kinase, C-terminal domain"/>
    <property type="match status" value="1"/>
</dbReference>
<evidence type="ECO:0000259" key="15">
    <source>
        <dbReference type="Pfam" id="PF02887"/>
    </source>
</evidence>
<evidence type="ECO:0000256" key="9">
    <source>
        <dbReference type="ARBA" id="ARBA00022842"/>
    </source>
</evidence>
<evidence type="ECO:0000256" key="1">
    <source>
        <dbReference type="ARBA" id="ARBA00004997"/>
    </source>
</evidence>
<keyword evidence="7 13" id="KW-0418">Kinase</keyword>
<dbReference type="SUPFAM" id="SSF50800">
    <property type="entry name" value="PK beta-barrel domain-like"/>
    <property type="match status" value="1"/>
</dbReference>
<dbReference type="NCBIfam" id="NF004491">
    <property type="entry name" value="PRK05826.1"/>
    <property type="match status" value="1"/>
</dbReference>
<proteinExistence type="inferred from homology"/>
<evidence type="ECO:0000256" key="6">
    <source>
        <dbReference type="ARBA" id="ARBA00022741"/>
    </source>
</evidence>